<protein>
    <submittedName>
        <fullName evidence="1">Uncharacterized protein</fullName>
    </submittedName>
</protein>
<dbReference type="Proteomes" id="UP000265520">
    <property type="component" value="Unassembled WGS sequence"/>
</dbReference>
<feature type="non-terminal residue" evidence="1">
    <location>
        <position position="1"/>
    </location>
</feature>
<dbReference type="EMBL" id="LXQA010785058">
    <property type="protein sequence ID" value="MCI70893.1"/>
    <property type="molecule type" value="Genomic_DNA"/>
</dbReference>
<organism evidence="1 2">
    <name type="scientific">Trifolium medium</name>
    <dbReference type="NCBI Taxonomy" id="97028"/>
    <lineage>
        <taxon>Eukaryota</taxon>
        <taxon>Viridiplantae</taxon>
        <taxon>Streptophyta</taxon>
        <taxon>Embryophyta</taxon>
        <taxon>Tracheophyta</taxon>
        <taxon>Spermatophyta</taxon>
        <taxon>Magnoliopsida</taxon>
        <taxon>eudicotyledons</taxon>
        <taxon>Gunneridae</taxon>
        <taxon>Pentapetalae</taxon>
        <taxon>rosids</taxon>
        <taxon>fabids</taxon>
        <taxon>Fabales</taxon>
        <taxon>Fabaceae</taxon>
        <taxon>Papilionoideae</taxon>
        <taxon>50 kb inversion clade</taxon>
        <taxon>NPAAA clade</taxon>
        <taxon>Hologalegina</taxon>
        <taxon>IRL clade</taxon>
        <taxon>Trifolieae</taxon>
        <taxon>Trifolium</taxon>
    </lineage>
</organism>
<comment type="caution">
    <text evidence="1">The sequence shown here is derived from an EMBL/GenBank/DDBJ whole genome shotgun (WGS) entry which is preliminary data.</text>
</comment>
<name>A0A392UBJ6_9FABA</name>
<dbReference type="AlphaFoldDB" id="A0A392UBJ6"/>
<sequence length="33" mass="3943">VFETPVRGPPRAEIDDRRRVDTYRENDRVTVVE</sequence>
<proteinExistence type="predicted"/>
<evidence type="ECO:0000313" key="2">
    <source>
        <dbReference type="Proteomes" id="UP000265520"/>
    </source>
</evidence>
<keyword evidence="2" id="KW-1185">Reference proteome</keyword>
<accession>A0A392UBJ6</accession>
<reference evidence="1 2" key="1">
    <citation type="journal article" date="2018" name="Front. Plant Sci.">
        <title>Red Clover (Trifolium pratense) and Zigzag Clover (T. medium) - A Picture of Genomic Similarities and Differences.</title>
        <authorList>
            <person name="Dluhosova J."/>
            <person name="Istvanek J."/>
            <person name="Nedelnik J."/>
            <person name="Repkova J."/>
        </authorList>
    </citation>
    <scope>NUCLEOTIDE SEQUENCE [LARGE SCALE GENOMIC DNA]</scope>
    <source>
        <strain evidence="2">cv. 10/8</strain>
        <tissue evidence="1">Leaf</tissue>
    </source>
</reference>
<evidence type="ECO:0000313" key="1">
    <source>
        <dbReference type="EMBL" id="MCI70893.1"/>
    </source>
</evidence>